<gene>
    <name evidence="1" type="ORF">V6U78_12140</name>
</gene>
<proteinExistence type="predicted"/>
<name>A0ABW8Q0X6_9GAMM</name>
<organism evidence="1 2">
    <name type="scientific">Marinospirillum alkalitolerans</name>
    <dbReference type="NCBI Taxonomy" id="3123374"/>
    <lineage>
        <taxon>Bacteria</taxon>
        <taxon>Pseudomonadati</taxon>
        <taxon>Pseudomonadota</taxon>
        <taxon>Gammaproteobacteria</taxon>
        <taxon>Oceanospirillales</taxon>
        <taxon>Oceanospirillaceae</taxon>
        <taxon>Marinospirillum</taxon>
    </lineage>
</organism>
<protein>
    <submittedName>
        <fullName evidence="1">Uncharacterized protein</fullName>
    </submittedName>
</protein>
<accession>A0ABW8Q0X6</accession>
<dbReference type="EMBL" id="JBANFI010000010">
    <property type="protein sequence ID" value="MFK7161784.1"/>
    <property type="molecule type" value="Genomic_DNA"/>
</dbReference>
<comment type="caution">
    <text evidence="1">The sequence shown here is derived from an EMBL/GenBank/DDBJ whole genome shotgun (WGS) entry which is preliminary data.</text>
</comment>
<reference evidence="1 2" key="1">
    <citation type="submission" date="2024-02" db="EMBL/GenBank/DDBJ databases">
        <title>Marinospirillum sp. MEB 164 isolated from Lonar lake sediment.</title>
        <authorList>
            <person name="Joshi A."/>
            <person name="Thite S."/>
        </authorList>
    </citation>
    <scope>NUCLEOTIDE SEQUENCE [LARGE SCALE GENOMIC DNA]</scope>
    <source>
        <strain evidence="1 2">MEB164</strain>
    </source>
</reference>
<sequence>MLSGPAKLTYAPTGIFASTLSQALKHLVVHTVEHHHRDQGYLYGRPEPAEDWLQRWQKQGGC</sequence>
<evidence type="ECO:0000313" key="2">
    <source>
        <dbReference type="Proteomes" id="UP001621714"/>
    </source>
</evidence>
<evidence type="ECO:0000313" key="1">
    <source>
        <dbReference type="EMBL" id="MFK7161784.1"/>
    </source>
</evidence>
<dbReference type="RefSeq" id="WP_405341288.1">
    <property type="nucleotide sequence ID" value="NZ_JBANFI010000010.1"/>
</dbReference>
<keyword evidence="2" id="KW-1185">Reference proteome</keyword>
<dbReference type="Proteomes" id="UP001621714">
    <property type="component" value="Unassembled WGS sequence"/>
</dbReference>